<organism evidence="1 2">
    <name type="scientific">Rubroshorea leprosula</name>
    <dbReference type="NCBI Taxonomy" id="152421"/>
    <lineage>
        <taxon>Eukaryota</taxon>
        <taxon>Viridiplantae</taxon>
        <taxon>Streptophyta</taxon>
        <taxon>Embryophyta</taxon>
        <taxon>Tracheophyta</taxon>
        <taxon>Spermatophyta</taxon>
        <taxon>Magnoliopsida</taxon>
        <taxon>eudicotyledons</taxon>
        <taxon>Gunneridae</taxon>
        <taxon>Pentapetalae</taxon>
        <taxon>rosids</taxon>
        <taxon>malvids</taxon>
        <taxon>Malvales</taxon>
        <taxon>Dipterocarpaceae</taxon>
        <taxon>Rubroshorea</taxon>
    </lineage>
</organism>
<reference evidence="1 2" key="1">
    <citation type="journal article" date="2021" name="Commun. Biol.">
        <title>The genome of Shorea leprosula (Dipterocarpaceae) highlights the ecological relevance of drought in aseasonal tropical rainforests.</title>
        <authorList>
            <person name="Ng K.K.S."/>
            <person name="Kobayashi M.J."/>
            <person name="Fawcett J.A."/>
            <person name="Hatakeyama M."/>
            <person name="Paape T."/>
            <person name="Ng C.H."/>
            <person name="Ang C.C."/>
            <person name="Tnah L.H."/>
            <person name="Lee C.T."/>
            <person name="Nishiyama T."/>
            <person name="Sese J."/>
            <person name="O'Brien M.J."/>
            <person name="Copetti D."/>
            <person name="Mohd Noor M.I."/>
            <person name="Ong R.C."/>
            <person name="Putra M."/>
            <person name="Sireger I.Z."/>
            <person name="Indrioko S."/>
            <person name="Kosugi Y."/>
            <person name="Izuno A."/>
            <person name="Isagi Y."/>
            <person name="Lee S.L."/>
            <person name="Shimizu K.K."/>
        </authorList>
    </citation>
    <scope>NUCLEOTIDE SEQUENCE [LARGE SCALE GENOMIC DNA]</scope>
    <source>
        <strain evidence="1">214</strain>
    </source>
</reference>
<sequence length="80" mass="8331">MGCNGLAACEEGGVACGGDDWVPVWAEEEERGRWITLGESIARDNCCLSGREGDGYEVTSEENGVCAGSNQSSKLGKDGT</sequence>
<dbReference type="AlphaFoldDB" id="A0AAV5LU84"/>
<dbReference type="Proteomes" id="UP001054252">
    <property type="component" value="Unassembled WGS sequence"/>
</dbReference>
<dbReference type="EMBL" id="BPVZ01000143">
    <property type="protein sequence ID" value="GKV40664.1"/>
    <property type="molecule type" value="Genomic_DNA"/>
</dbReference>
<comment type="caution">
    <text evidence="1">The sequence shown here is derived from an EMBL/GenBank/DDBJ whole genome shotgun (WGS) entry which is preliminary data.</text>
</comment>
<gene>
    <name evidence="1" type="ORF">SLEP1_g48273</name>
</gene>
<evidence type="ECO:0000313" key="2">
    <source>
        <dbReference type="Proteomes" id="UP001054252"/>
    </source>
</evidence>
<proteinExistence type="predicted"/>
<keyword evidence="2" id="KW-1185">Reference proteome</keyword>
<evidence type="ECO:0000313" key="1">
    <source>
        <dbReference type="EMBL" id="GKV40664.1"/>
    </source>
</evidence>
<name>A0AAV5LU84_9ROSI</name>
<accession>A0AAV5LU84</accession>
<protein>
    <submittedName>
        <fullName evidence="1">Uncharacterized protein</fullName>
    </submittedName>
</protein>